<evidence type="ECO:0000313" key="1">
    <source>
        <dbReference type="EMBL" id="CAI9704516.1"/>
    </source>
</evidence>
<name>A0ACB0EV39_RANTA</name>
<dbReference type="Proteomes" id="UP001162501">
    <property type="component" value="Chromosome 27"/>
</dbReference>
<accession>A0ACB0EV39</accession>
<dbReference type="EMBL" id="OX596111">
    <property type="protein sequence ID" value="CAI9704516.1"/>
    <property type="molecule type" value="Genomic_DNA"/>
</dbReference>
<evidence type="ECO:0000313" key="2">
    <source>
        <dbReference type="Proteomes" id="UP001162501"/>
    </source>
</evidence>
<proteinExistence type="predicted"/>
<reference evidence="1" key="1">
    <citation type="submission" date="2023-05" db="EMBL/GenBank/DDBJ databases">
        <authorList>
            <consortium name="ELIXIR-Norway"/>
        </authorList>
    </citation>
    <scope>NUCLEOTIDE SEQUENCE</scope>
</reference>
<sequence>MGGWPMSHMDMETWQRRVGTSRLVQWQEAGSSRIRCLGARAAMCEKVERDEPGKHPHSSRRRVDESGRDDGDHRGGQCWDPEVGDPEAVVTRGGGAMFPLSLDPVEDAAAGACLVSARASVFSLTVPAGPDRRLRPQRAQPFPARGRSSHSLAKTERSPASSP</sequence>
<gene>
    <name evidence="1" type="ORF">MRATA1EN3_LOCUS15729</name>
</gene>
<organism evidence="1 2">
    <name type="scientific">Rangifer tarandus platyrhynchus</name>
    <name type="common">Svalbard reindeer</name>
    <dbReference type="NCBI Taxonomy" id="3082113"/>
    <lineage>
        <taxon>Eukaryota</taxon>
        <taxon>Metazoa</taxon>
        <taxon>Chordata</taxon>
        <taxon>Craniata</taxon>
        <taxon>Vertebrata</taxon>
        <taxon>Euteleostomi</taxon>
        <taxon>Mammalia</taxon>
        <taxon>Eutheria</taxon>
        <taxon>Laurasiatheria</taxon>
        <taxon>Artiodactyla</taxon>
        <taxon>Ruminantia</taxon>
        <taxon>Pecora</taxon>
        <taxon>Cervidae</taxon>
        <taxon>Odocoileinae</taxon>
        <taxon>Rangifer</taxon>
    </lineage>
</organism>
<protein>
    <submittedName>
        <fullName evidence="1">Uncharacterized protein</fullName>
    </submittedName>
</protein>